<protein>
    <submittedName>
        <fullName evidence="1">Uncharacterized protein</fullName>
    </submittedName>
</protein>
<accession>A0A8S5R2J4</accession>
<proteinExistence type="predicted"/>
<name>A0A8S5R2J4_9CAUD</name>
<organism evidence="1">
    <name type="scientific">Siphoviridae sp. ct6d71</name>
    <dbReference type="NCBI Taxonomy" id="2826298"/>
    <lineage>
        <taxon>Viruses</taxon>
        <taxon>Duplodnaviria</taxon>
        <taxon>Heunggongvirae</taxon>
        <taxon>Uroviricota</taxon>
        <taxon>Caudoviricetes</taxon>
    </lineage>
</organism>
<reference evidence="1" key="1">
    <citation type="journal article" date="2021" name="Proc. Natl. Acad. Sci. U.S.A.">
        <title>A Catalog of Tens of Thousands of Viruses from Human Metagenomes Reveals Hidden Associations with Chronic Diseases.</title>
        <authorList>
            <person name="Tisza M.J."/>
            <person name="Buck C.B."/>
        </authorList>
    </citation>
    <scope>NUCLEOTIDE SEQUENCE</scope>
    <source>
        <strain evidence="1">Ct6d71</strain>
    </source>
</reference>
<sequence length="75" mass="8701">MIETKNLEWAVNHPKWVVKHGTFLDNYPGSDDYNIYQVYEEETNVTTLFVIAFADSFMEEPVNCYPLTQIGGRPL</sequence>
<evidence type="ECO:0000313" key="1">
    <source>
        <dbReference type="EMBL" id="DAE25370.1"/>
    </source>
</evidence>
<dbReference type="EMBL" id="BK015797">
    <property type="protein sequence ID" value="DAE25370.1"/>
    <property type="molecule type" value="Genomic_DNA"/>
</dbReference>